<keyword evidence="3" id="KW-1185">Reference proteome</keyword>
<dbReference type="SUPFAM" id="SSF56349">
    <property type="entry name" value="DNA breaking-rejoining enzymes"/>
    <property type="match status" value="1"/>
</dbReference>
<gene>
    <name evidence="2" type="ORF">MUN87_18440</name>
</gene>
<evidence type="ECO:0000313" key="2">
    <source>
        <dbReference type="EMBL" id="UOQ84617.1"/>
    </source>
</evidence>
<accession>A0ABY4GLJ8</accession>
<organism evidence="2 3">
    <name type="scientific">Gracilibacillus salinarum</name>
    <dbReference type="NCBI Taxonomy" id="2932255"/>
    <lineage>
        <taxon>Bacteria</taxon>
        <taxon>Bacillati</taxon>
        <taxon>Bacillota</taxon>
        <taxon>Bacilli</taxon>
        <taxon>Bacillales</taxon>
        <taxon>Bacillaceae</taxon>
        <taxon>Gracilibacillus</taxon>
    </lineage>
</organism>
<evidence type="ECO:0000313" key="3">
    <source>
        <dbReference type="Proteomes" id="UP000831537"/>
    </source>
</evidence>
<dbReference type="InterPro" id="IPR013762">
    <property type="entry name" value="Integrase-like_cat_sf"/>
</dbReference>
<dbReference type="Proteomes" id="UP000831537">
    <property type="component" value="Chromosome"/>
</dbReference>
<dbReference type="EMBL" id="CP095071">
    <property type="protein sequence ID" value="UOQ84617.1"/>
    <property type="molecule type" value="Genomic_DNA"/>
</dbReference>
<reference evidence="2 3" key="1">
    <citation type="submission" date="2022-04" db="EMBL/GenBank/DDBJ databases">
        <title>Gracilibacillus sp. isolated from saltern.</title>
        <authorList>
            <person name="Won M."/>
            <person name="Lee C.-M."/>
            <person name="Woen H.-Y."/>
            <person name="Kwon S.-W."/>
        </authorList>
    </citation>
    <scope>NUCLEOTIDE SEQUENCE [LARGE SCALE GENOMIC DNA]</scope>
    <source>
        <strain evidence="2 3">SSPM10-3</strain>
    </source>
</reference>
<evidence type="ECO:0008006" key="4">
    <source>
        <dbReference type="Google" id="ProtNLM"/>
    </source>
</evidence>
<dbReference type="InterPro" id="IPR011010">
    <property type="entry name" value="DNA_brk_join_enz"/>
</dbReference>
<dbReference type="Gene3D" id="1.10.443.10">
    <property type="entry name" value="Intergrase catalytic core"/>
    <property type="match status" value="1"/>
</dbReference>
<name>A0ABY4GLJ8_9BACI</name>
<dbReference type="RefSeq" id="WP_244742627.1">
    <property type="nucleotide sequence ID" value="NZ_CP095071.1"/>
</dbReference>
<proteinExistence type="predicted"/>
<protein>
    <recommendedName>
        <fullName evidence="4">Integrase</fullName>
    </recommendedName>
</protein>
<sequence>MAVKKIKVGNLDKGLLIYEETSDSVAEKKYLKYNKDELNQYQEKFELLQDDGIIEATSEFFDHQWRVIGREYYRKLDFTEIEYNKELYLSLKCYVIIQLYDRNISTDSMFEGFYNILKSIRLTNGYDKRKLIEFEEWKLEKESLKTHLDKYKIYNLGFLYFNPINDASDYIPLLESIPGINWDVIRAIPTYEEFVCFDFLINDFMNKATNYMRSKYYPVFIWWKLSTIIPIRPIELVTIKNNDIRYDSKEEKYYLTKGKRKQSPLKAKGKHQVAIPHEIQINKEVFEIIEDYRKITNSENEEYLFHLSHHYEHLKMPNRSSFINRGETINHTNHRTTTLMTRLLDSFFDEVIQDGIGINVVNSRDELDLENRHKTITRFNLMDTRHFAICSMMMQGFSELTIAQMAGHNKIETQSSYASHIDDFQRSYSSLLAKDIQQRMTNLNTSGFEHFTFRQKQILSYWHSDYSKEKKIDYGYCQSKKFPYECFEDDCIFCNKIHIDLSNLTTQEQAEMVNKITKIQDEIQIKLNFIKKYYQSAYRKNESEFANNEKNSKELERNSANLAILLNRKAMLEAHLAKKREVQDDN</sequence>
<keyword evidence="1" id="KW-0233">DNA recombination</keyword>
<evidence type="ECO:0000256" key="1">
    <source>
        <dbReference type="ARBA" id="ARBA00023172"/>
    </source>
</evidence>